<sequence length="278" mass="31576">MSLLVMAQPFPDLGHNQQRRLSRQCCRTEPRWNEQDLRRRIVTGGDRFVVVVYVTSSSLFSSDHEMAVELSDKAVLVAGQYLFQLFSHVHSSSTSQFDYIPYFSITSILPFSQKKSANFGERPLMMSSSCPKKLQETGRKARKPLSQTAPLEPSSPPRYTHSPNGPGTYLILDNVTKGDLTFKKRQWARKSSTDPLRLRAHANIAIRVKARWEAANDEIPLRRQVNAFRVNTTLTQSSESHNPRWMGTINSVVRHRRLDLTGGCGKPRSVYPVRPPEP</sequence>
<keyword evidence="3" id="KW-1185">Reference proteome</keyword>
<gene>
    <name evidence="2" type="ORF">EV421DRAFT_1912002</name>
</gene>
<comment type="caution">
    <text evidence="2">The sequence shown here is derived from an EMBL/GenBank/DDBJ whole genome shotgun (WGS) entry which is preliminary data.</text>
</comment>
<evidence type="ECO:0000256" key="1">
    <source>
        <dbReference type="SAM" id="MobiDB-lite"/>
    </source>
</evidence>
<reference evidence="2" key="1">
    <citation type="submission" date="2023-06" db="EMBL/GenBank/DDBJ databases">
        <authorList>
            <consortium name="Lawrence Berkeley National Laboratory"/>
            <person name="Ahrendt S."/>
            <person name="Sahu N."/>
            <person name="Indic B."/>
            <person name="Wong-Bajracharya J."/>
            <person name="Merenyi Z."/>
            <person name="Ke H.-M."/>
            <person name="Monk M."/>
            <person name="Kocsube S."/>
            <person name="Drula E."/>
            <person name="Lipzen A."/>
            <person name="Balint B."/>
            <person name="Henrissat B."/>
            <person name="Andreopoulos B."/>
            <person name="Martin F.M."/>
            <person name="Harder C.B."/>
            <person name="Rigling D."/>
            <person name="Ford K.L."/>
            <person name="Foster G.D."/>
            <person name="Pangilinan J."/>
            <person name="Papanicolaou A."/>
            <person name="Barry K."/>
            <person name="LaButti K."/>
            <person name="Viragh M."/>
            <person name="Koriabine M."/>
            <person name="Yan M."/>
            <person name="Riley R."/>
            <person name="Champramary S."/>
            <person name="Plett K.L."/>
            <person name="Tsai I.J."/>
            <person name="Slot J."/>
            <person name="Sipos G."/>
            <person name="Plett J."/>
            <person name="Nagy L.G."/>
            <person name="Grigoriev I.V."/>
        </authorList>
    </citation>
    <scope>NUCLEOTIDE SEQUENCE</scope>
    <source>
        <strain evidence="2">FPL87.14</strain>
    </source>
</reference>
<protein>
    <submittedName>
        <fullName evidence="2">Uncharacterized protein</fullName>
    </submittedName>
</protein>
<organism evidence="2 3">
    <name type="scientific">Armillaria borealis</name>
    <dbReference type="NCBI Taxonomy" id="47425"/>
    <lineage>
        <taxon>Eukaryota</taxon>
        <taxon>Fungi</taxon>
        <taxon>Dikarya</taxon>
        <taxon>Basidiomycota</taxon>
        <taxon>Agaricomycotina</taxon>
        <taxon>Agaricomycetes</taxon>
        <taxon>Agaricomycetidae</taxon>
        <taxon>Agaricales</taxon>
        <taxon>Marasmiineae</taxon>
        <taxon>Physalacriaceae</taxon>
        <taxon>Armillaria</taxon>
    </lineage>
</organism>
<accession>A0AA39IY33</accession>
<evidence type="ECO:0000313" key="3">
    <source>
        <dbReference type="Proteomes" id="UP001175226"/>
    </source>
</evidence>
<feature type="region of interest" description="Disordered" evidence="1">
    <location>
        <begin position="126"/>
        <end position="167"/>
    </location>
</feature>
<name>A0AA39IY33_9AGAR</name>
<dbReference type="Proteomes" id="UP001175226">
    <property type="component" value="Unassembled WGS sequence"/>
</dbReference>
<evidence type="ECO:0000313" key="2">
    <source>
        <dbReference type="EMBL" id="KAK0431274.1"/>
    </source>
</evidence>
<dbReference type="EMBL" id="JAUEPT010000118">
    <property type="protein sequence ID" value="KAK0431274.1"/>
    <property type="molecule type" value="Genomic_DNA"/>
</dbReference>
<proteinExistence type="predicted"/>
<dbReference type="AlphaFoldDB" id="A0AA39IY33"/>